<dbReference type="AlphaFoldDB" id="A0A4P9YYS3"/>
<dbReference type="Proteomes" id="UP000278143">
    <property type="component" value="Unassembled WGS sequence"/>
</dbReference>
<keyword evidence="2 7" id="KW-0853">WD repeat</keyword>
<dbReference type="CDD" id="cd00200">
    <property type="entry name" value="WD40"/>
    <property type="match status" value="1"/>
</dbReference>
<dbReference type="EMBL" id="KZ990178">
    <property type="protein sequence ID" value="RKP24521.1"/>
    <property type="molecule type" value="Genomic_DNA"/>
</dbReference>
<evidence type="ECO:0000256" key="6">
    <source>
        <dbReference type="ARBA" id="ARBA00029851"/>
    </source>
</evidence>
<dbReference type="PANTHER" id="PTHR44133:SF2">
    <property type="entry name" value="CLEAVAGE STIMULATION FACTOR SUBUNIT 1"/>
    <property type="match status" value="1"/>
</dbReference>
<keyword evidence="9" id="KW-1185">Reference proteome</keyword>
<evidence type="ECO:0000313" key="8">
    <source>
        <dbReference type="EMBL" id="RKP24521.1"/>
    </source>
</evidence>
<feature type="repeat" description="WD" evidence="7">
    <location>
        <begin position="52"/>
        <end position="85"/>
    </location>
</feature>
<dbReference type="PROSITE" id="PS00678">
    <property type="entry name" value="WD_REPEATS_1"/>
    <property type="match status" value="1"/>
</dbReference>
<dbReference type="InterPro" id="IPR020472">
    <property type="entry name" value="WD40_PAC1"/>
</dbReference>
<name>A0A4P9YYS3_9FUNG</name>
<evidence type="ECO:0000313" key="9">
    <source>
        <dbReference type="Proteomes" id="UP000278143"/>
    </source>
</evidence>
<keyword evidence="4" id="KW-0677">Repeat</keyword>
<dbReference type="SUPFAM" id="SSF50978">
    <property type="entry name" value="WD40 repeat-like"/>
    <property type="match status" value="1"/>
</dbReference>
<dbReference type="InterPro" id="IPR001680">
    <property type="entry name" value="WD40_rpt"/>
</dbReference>
<accession>A0A4P9YYS3</accession>
<dbReference type="GO" id="GO:0031124">
    <property type="term" value="P:mRNA 3'-end processing"/>
    <property type="evidence" value="ECO:0007669"/>
    <property type="project" value="InterPro"/>
</dbReference>
<dbReference type="OrthoDB" id="538223at2759"/>
<evidence type="ECO:0000256" key="2">
    <source>
        <dbReference type="ARBA" id="ARBA00022574"/>
    </source>
</evidence>
<dbReference type="Pfam" id="PF00400">
    <property type="entry name" value="WD40"/>
    <property type="match status" value="5"/>
</dbReference>
<dbReference type="PANTHER" id="PTHR44133">
    <property type="entry name" value="CLEAVAGE STIMULATION FACTOR SUBUNIT 1"/>
    <property type="match status" value="1"/>
</dbReference>
<feature type="repeat" description="WD" evidence="7">
    <location>
        <begin position="143"/>
        <end position="184"/>
    </location>
</feature>
<proteinExistence type="predicted"/>
<dbReference type="PROSITE" id="PS50294">
    <property type="entry name" value="WD_REPEATS_REGION"/>
    <property type="match status" value="2"/>
</dbReference>
<dbReference type="InterPro" id="IPR036322">
    <property type="entry name" value="WD40_repeat_dom_sf"/>
</dbReference>
<keyword evidence="3" id="KW-0507">mRNA processing</keyword>
<organism evidence="8 9">
    <name type="scientific">Syncephalis pseudoplumigaleata</name>
    <dbReference type="NCBI Taxonomy" id="1712513"/>
    <lineage>
        <taxon>Eukaryota</taxon>
        <taxon>Fungi</taxon>
        <taxon>Fungi incertae sedis</taxon>
        <taxon>Zoopagomycota</taxon>
        <taxon>Zoopagomycotina</taxon>
        <taxon>Zoopagomycetes</taxon>
        <taxon>Zoopagales</taxon>
        <taxon>Piptocephalidaceae</taxon>
        <taxon>Syncephalis</taxon>
    </lineage>
</organism>
<evidence type="ECO:0000256" key="1">
    <source>
        <dbReference type="ARBA" id="ARBA00004123"/>
    </source>
</evidence>
<dbReference type="PRINTS" id="PR00320">
    <property type="entry name" value="GPROTEINBRPT"/>
</dbReference>
<dbReference type="Gene3D" id="2.130.10.10">
    <property type="entry name" value="YVTN repeat-like/Quinoprotein amine dehydrogenase"/>
    <property type="match status" value="1"/>
</dbReference>
<feature type="non-terminal residue" evidence="8">
    <location>
        <position position="1"/>
    </location>
</feature>
<comment type="subcellular location">
    <subcellularLocation>
        <location evidence="1">Nucleus</location>
    </subcellularLocation>
</comment>
<dbReference type="GO" id="GO:0003723">
    <property type="term" value="F:RNA binding"/>
    <property type="evidence" value="ECO:0007669"/>
    <property type="project" value="TreeGrafter"/>
</dbReference>
<dbReference type="SMART" id="SM00320">
    <property type="entry name" value="WD40"/>
    <property type="match status" value="6"/>
</dbReference>
<dbReference type="InterPro" id="IPR019775">
    <property type="entry name" value="WD40_repeat_CS"/>
</dbReference>
<evidence type="ECO:0000256" key="5">
    <source>
        <dbReference type="ARBA" id="ARBA00023242"/>
    </source>
</evidence>
<evidence type="ECO:0000256" key="4">
    <source>
        <dbReference type="ARBA" id="ARBA00022737"/>
    </source>
</evidence>
<gene>
    <name evidence="8" type="ORF">SYNPS1DRAFT_17092</name>
</gene>
<protein>
    <recommendedName>
        <fullName evidence="6">Cleavage stimulation factor 50 kDa subunit</fullName>
    </recommendedName>
</protein>
<evidence type="ECO:0000256" key="7">
    <source>
        <dbReference type="PROSITE-ProRule" id="PRU00221"/>
    </source>
</evidence>
<feature type="repeat" description="WD" evidence="7">
    <location>
        <begin position="194"/>
        <end position="228"/>
    </location>
</feature>
<evidence type="ECO:0000256" key="3">
    <source>
        <dbReference type="ARBA" id="ARBA00022664"/>
    </source>
</evidence>
<sequence>YKTTHKGEAKCSAFSTDGQLASTGSVDSSVKLINVDKMRKHNDADRPVIRTFYDHSGPVNDVAFHPNGMVLASCSEDRFIKLYDLTRSGSKRGFRSLHDAFPVNSIAFHPSGDFLAAATQDCYLRIHDLHRGNCYMVNKSASDQQHRGPIQQVTYSGSGRWLATGSSDGDVRVWDAVSGRSVRVIAGAHTGRVVTSVRITKNEKYLLTSGCDSTLRLWDLSSGRMILTYEGATHTEQITRATMNYTEDLVLASDEMTGEVVIWDARTAAPLQRWRGKSADNLIRSVNASPDDNAFITCR</sequence>
<reference evidence="9" key="1">
    <citation type="journal article" date="2018" name="Nat. Microbiol.">
        <title>Leveraging single-cell genomics to expand the fungal tree of life.</title>
        <authorList>
            <person name="Ahrendt S.R."/>
            <person name="Quandt C.A."/>
            <person name="Ciobanu D."/>
            <person name="Clum A."/>
            <person name="Salamov A."/>
            <person name="Andreopoulos B."/>
            <person name="Cheng J.F."/>
            <person name="Woyke T."/>
            <person name="Pelin A."/>
            <person name="Henrissat B."/>
            <person name="Reynolds N.K."/>
            <person name="Benny G.L."/>
            <person name="Smith M.E."/>
            <person name="James T.Y."/>
            <person name="Grigoriev I.V."/>
        </authorList>
    </citation>
    <scope>NUCLEOTIDE SEQUENCE [LARGE SCALE GENOMIC DNA]</scope>
    <source>
        <strain evidence="9">Benny S71-1</strain>
    </source>
</reference>
<keyword evidence="5" id="KW-0539">Nucleus</keyword>
<dbReference type="InterPro" id="IPR015943">
    <property type="entry name" value="WD40/YVTN_repeat-like_dom_sf"/>
</dbReference>
<dbReference type="InterPro" id="IPR044633">
    <property type="entry name" value="CstF1-like"/>
</dbReference>
<dbReference type="GO" id="GO:0005848">
    <property type="term" value="C:mRNA cleavage stimulating factor complex"/>
    <property type="evidence" value="ECO:0007669"/>
    <property type="project" value="InterPro"/>
</dbReference>
<dbReference type="PROSITE" id="PS50082">
    <property type="entry name" value="WD_REPEATS_2"/>
    <property type="match status" value="3"/>
</dbReference>